<comment type="caution">
    <text evidence="2">The sequence shown here is derived from an EMBL/GenBank/DDBJ whole genome shotgun (WGS) entry which is preliminary data.</text>
</comment>
<protein>
    <submittedName>
        <fullName evidence="2">Uncharacterized protein</fullName>
    </submittedName>
</protein>
<feature type="region of interest" description="Disordered" evidence="1">
    <location>
        <begin position="1"/>
        <end position="25"/>
    </location>
</feature>
<proteinExistence type="predicted"/>
<evidence type="ECO:0000256" key="1">
    <source>
        <dbReference type="SAM" id="MobiDB-lite"/>
    </source>
</evidence>
<gene>
    <name evidence="2" type="ORF">PLEPLA_LOCUS42412</name>
</gene>
<evidence type="ECO:0000313" key="2">
    <source>
        <dbReference type="EMBL" id="CAB1454646.1"/>
    </source>
</evidence>
<dbReference type="AlphaFoldDB" id="A0A9N7VUL4"/>
<accession>A0A9N7VUL4</accession>
<dbReference type="EMBL" id="CADEAL010004221">
    <property type="protein sequence ID" value="CAB1454646.1"/>
    <property type="molecule type" value="Genomic_DNA"/>
</dbReference>
<name>A0A9N7VUL4_PLEPL</name>
<sequence length="198" mass="21605">MADGETHRSHSSSHAETHTPHTSLQQHPSLTLVLHFFPDFVPSSEHMAIGLLSPFPGSTPMHLLYRLTPSPILQSSPPLSLGGEVIQRAGIVRTVQCEWYSRGSASRTPNSNATPSAALAHNVSTPPTAAMHAQRGRKETKPPPILRLTLTWHLFLRHCSVRFYLTSFCPSPFLPTLPFLSPLMSCSTTSPGEGAGRR</sequence>
<feature type="compositionally biased region" description="Basic and acidic residues" evidence="1">
    <location>
        <begin position="1"/>
        <end position="19"/>
    </location>
</feature>
<organism evidence="2 3">
    <name type="scientific">Pleuronectes platessa</name>
    <name type="common">European plaice</name>
    <dbReference type="NCBI Taxonomy" id="8262"/>
    <lineage>
        <taxon>Eukaryota</taxon>
        <taxon>Metazoa</taxon>
        <taxon>Chordata</taxon>
        <taxon>Craniata</taxon>
        <taxon>Vertebrata</taxon>
        <taxon>Euteleostomi</taxon>
        <taxon>Actinopterygii</taxon>
        <taxon>Neopterygii</taxon>
        <taxon>Teleostei</taxon>
        <taxon>Neoteleostei</taxon>
        <taxon>Acanthomorphata</taxon>
        <taxon>Carangaria</taxon>
        <taxon>Pleuronectiformes</taxon>
        <taxon>Pleuronectoidei</taxon>
        <taxon>Pleuronectidae</taxon>
        <taxon>Pleuronectes</taxon>
    </lineage>
</organism>
<evidence type="ECO:0000313" key="3">
    <source>
        <dbReference type="Proteomes" id="UP001153269"/>
    </source>
</evidence>
<reference evidence="2" key="1">
    <citation type="submission" date="2020-03" db="EMBL/GenBank/DDBJ databases">
        <authorList>
            <person name="Weist P."/>
        </authorList>
    </citation>
    <scope>NUCLEOTIDE SEQUENCE</scope>
</reference>
<dbReference type="Proteomes" id="UP001153269">
    <property type="component" value="Unassembled WGS sequence"/>
</dbReference>
<keyword evidence="3" id="KW-1185">Reference proteome</keyword>